<dbReference type="OrthoDB" id="330925at2"/>
<organism evidence="2 3">
    <name type="scientific">Cohaesibacter gelatinilyticus</name>
    <dbReference type="NCBI Taxonomy" id="372072"/>
    <lineage>
        <taxon>Bacteria</taxon>
        <taxon>Pseudomonadati</taxon>
        <taxon>Pseudomonadota</taxon>
        <taxon>Alphaproteobacteria</taxon>
        <taxon>Hyphomicrobiales</taxon>
        <taxon>Cohaesibacteraceae</taxon>
    </lineage>
</organism>
<evidence type="ECO:0000256" key="1">
    <source>
        <dbReference type="SAM" id="Phobius"/>
    </source>
</evidence>
<evidence type="ECO:0000313" key="2">
    <source>
        <dbReference type="EMBL" id="SNZ21337.1"/>
    </source>
</evidence>
<keyword evidence="1" id="KW-1133">Transmembrane helix</keyword>
<accession>A0A285PJ88</accession>
<dbReference type="EMBL" id="OBEL01000008">
    <property type="protein sequence ID" value="SNZ21337.1"/>
    <property type="molecule type" value="Genomic_DNA"/>
</dbReference>
<feature type="transmembrane region" description="Helical" evidence="1">
    <location>
        <begin position="92"/>
        <end position="113"/>
    </location>
</feature>
<gene>
    <name evidence="2" type="ORF">SAMN06265368_4455</name>
</gene>
<feature type="transmembrane region" description="Helical" evidence="1">
    <location>
        <begin position="59"/>
        <end position="80"/>
    </location>
</feature>
<dbReference type="AlphaFoldDB" id="A0A285PJ88"/>
<sequence>MTKRLSANLTKAIACLLFVISFLWGLAAFPPFDLAARIYLDLLHWPVGDGLPQWNQETIWLSSIGAGLVCALAVFYLLIVTPAVRKGDRQTIKAALIAVIAWFVVDSIGSYAAGILSNVGFNIITLTLLITPLLMALAKAEE</sequence>
<proteinExistence type="predicted"/>
<protein>
    <submittedName>
        <fullName evidence="2">Uncharacterized protein</fullName>
    </submittedName>
</protein>
<name>A0A285PJ88_9HYPH</name>
<keyword evidence="1" id="KW-0472">Membrane</keyword>
<dbReference type="Proteomes" id="UP000219439">
    <property type="component" value="Unassembled WGS sequence"/>
</dbReference>
<feature type="transmembrane region" description="Helical" evidence="1">
    <location>
        <begin position="119"/>
        <end position="138"/>
    </location>
</feature>
<keyword evidence="1" id="KW-0812">Transmembrane</keyword>
<reference evidence="2 3" key="1">
    <citation type="submission" date="2017-09" db="EMBL/GenBank/DDBJ databases">
        <authorList>
            <person name="Ehlers B."/>
            <person name="Leendertz F.H."/>
        </authorList>
    </citation>
    <scope>NUCLEOTIDE SEQUENCE [LARGE SCALE GENOMIC DNA]</scope>
    <source>
        <strain evidence="2 3">DSM 18289</strain>
    </source>
</reference>
<dbReference type="RefSeq" id="WP_097155720.1">
    <property type="nucleotide sequence ID" value="NZ_OBEL01000008.1"/>
</dbReference>
<evidence type="ECO:0000313" key="3">
    <source>
        <dbReference type="Proteomes" id="UP000219439"/>
    </source>
</evidence>
<keyword evidence="3" id="KW-1185">Reference proteome</keyword>